<comment type="subcellular location">
    <subcellularLocation>
        <location evidence="5">Secreted</location>
    </subcellularLocation>
    <subcellularLocation>
        <location evidence="5">Bacterial flagellum</location>
    </subcellularLocation>
</comment>
<gene>
    <name evidence="8" type="ORF">SAMN06265795_104158</name>
</gene>
<feature type="domain" description="Flagellar hook-associated protein 2 C-terminal" evidence="7">
    <location>
        <begin position="210"/>
        <end position="432"/>
    </location>
</feature>
<keyword evidence="8" id="KW-0282">Flagellum</keyword>
<dbReference type="InterPro" id="IPR003481">
    <property type="entry name" value="FliD_N"/>
</dbReference>
<dbReference type="OrthoDB" id="9810816at2"/>
<name>A0A239FYV8_9BURK</name>
<comment type="subunit">
    <text evidence="2 5">Homopentamer.</text>
</comment>
<dbReference type="EMBL" id="FZOT01000004">
    <property type="protein sequence ID" value="SNS61970.1"/>
    <property type="molecule type" value="Genomic_DNA"/>
</dbReference>
<evidence type="ECO:0000256" key="1">
    <source>
        <dbReference type="ARBA" id="ARBA00009764"/>
    </source>
</evidence>
<evidence type="ECO:0000259" key="6">
    <source>
        <dbReference type="Pfam" id="PF02465"/>
    </source>
</evidence>
<keyword evidence="8" id="KW-0966">Cell projection</keyword>
<proteinExistence type="inferred from homology"/>
<evidence type="ECO:0000256" key="5">
    <source>
        <dbReference type="RuleBase" id="RU362066"/>
    </source>
</evidence>
<organism evidence="8 9">
    <name type="scientific">Noviherbaspirillum humi</name>
    <dbReference type="NCBI Taxonomy" id="1688639"/>
    <lineage>
        <taxon>Bacteria</taxon>
        <taxon>Pseudomonadati</taxon>
        <taxon>Pseudomonadota</taxon>
        <taxon>Betaproteobacteria</taxon>
        <taxon>Burkholderiales</taxon>
        <taxon>Oxalobacteraceae</taxon>
        <taxon>Noviherbaspirillum</taxon>
    </lineage>
</organism>
<dbReference type="PANTHER" id="PTHR30288">
    <property type="entry name" value="FLAGELLAR CAP/ASSEMBLY PROTEIN FLID"/>
    <property type="match status" value="1"/>
</dbReference>
<dbReference type="GO" id="GO:0005576">
    <property type="term" value="C:extracellular region"/>
    <property type="evidence" value="ECO:0007669"/>
    <property type="project" value="UniProtKB-SubCell"/>
</dbReference>
<evidence type="ECO:0000313" key="8">
    <source>
        <dbReference type="EMBL" id="SNS61970.1"/>
    </source>
</evidence>
<comment type="function">
    <text evidence="5">Required for morphogenesis and for the elongation of the flagellar filament by facilitating polymerization of the flagellin monomers at the tip of growing filament. Forms a capping structure, which prevents flagellin subunits (transported through the central channel of the flagellum) from leaking out without polymerization at the distal end.</text>
</comment>
<keyword evidence="4 5" id="KW-0975">Bacterial flagellum</keyword>
<dbReference type="AlphaFoldDB" id="A0A239FYV8"/>
<dbReference type="GO" id="GO:0071973">
    <property type="term" value="P:bacterial-type flagellum-dependent cell motility"/>
    <property type="evidence" value="ECO:0007669"/>
    <property type="project" value="TreeGrafter"/>
</dbReference>
<accession>A0A239FYV8</accession>
<evidence type="ECO:0000259" key="7">
    <source>
        <dbReference type="Pfam" id="PF07195"/>
    </source>
</evidence>
<protein>
    <recommendedName>
        <fullName evidence="5">Flagellar hook-associated protein 2</fullName>
        <shortName evidence="5">HAP2</shortName>
    </recommendedName>
    <alternativeName>
        <fullName evidence="5">Flagellar cap protein</fullName>
    </alternativeName>
</protein>
<dbReference type="PANTHER" id="PTHR30288:SF0">
    <property type="entry name" value="FLAGELLAR HOOK-ASSOCIATED PROTEIN 2"/>
    <property type="match status" value="1"/>
</dbReference>
<dbReference type="Pfam" id="PF02465">
    <property type="entry name" value="FliD_N"/>
    <property type="match status" value="1"/>
</dbReference>
<dbReference type="Pfam" id="PF07195">
    <property type="entry name" value="FliD_C"/>
    <property type="match status" value="1"/>
</dbReference>
<feature type="domain" description="Flagellar hook-associated protein 2 N-terminal" evidence="6">
    <location>
        <begin position="10"/>
        <end position="105"/>
    </location>
</feature>
<evidence type="ECO:0000256" key="2">
    <source>
        <dbReference type="ARBA" id="ARBA00011255"/>
    </source>
</evidence>
<keyword evidence="9" id="KW-1185">Reference proteome</keyword>
<keyword evidence="8" id="KW-0969">Cilium</keyword>
<dbReference type="GO" id="GO:0009421">
    <property type="term" value="C:bacterial-type flagellum filament cap"/>
    <property type="evidence" value="ECO:0007669"/>
    <property type="project" value="InterPro"/>
</dbReference>
<dbReference type="Proteomes" id="UP000198284">
    <property type="component" value="Unassembled WGS sequence"/>
</dbReference>
<keyword evidence="3" id="KW-0175">Coiled coil</keyword>
<comment type="similarity">
    <text evidence="1 5">Belongs to the FliD family.</text>
</comment>
<evidence type="ECO:0000256" key="3">
    <source>
        <dbReference type="ARBA" id="ARBA00023054"/>
    </source>
</evidence>
<reference evidence="8 9" key="1">
    <citation type="submission" date="2017-06" db="EMBL/GenBank/DDBJ databases">
        <authorList>
            <person name="Kim H.J."/>
            <person name="Triplett B.A."/>
        </authorList>
    </citation>
    <scope>NUCLEOTIDE SEQUENCE [LARGE SCALE GENOMIC DNA]</scope>
    <source>
        <strain evidence="8 9">U15</strain>
    </source>
</reference>
<keyword evidence="5" id="KW-0964">Secreted</keyword>
<dbReference type="InterPro" id="IPR040026">
    <property type="entry name" value="FliD"/>
</dbReference>
<evidence type="ECO:0000313" key="9">
    <source>
        <dbReference type="Proteomes" id="UP000198284"/>
    </source>
</evidence>
<evidence type="ECO:0000256" key="4">
    <source>
        <dbReference type="ARBA" id="ARBA00023143"/>
    </source>
</evidence>
<dbReference type="RefSeq" id="WP_089399007.1">
    <property type="nucleotide sequence ID" value="NZ_FZOT01000004.1"/>
</dbReference>
<dbReference type="GO" id="GO:0009424">
    <property type="term" value="C:bacterial-type flagellum hook"/>
    <property type="evidence" value="ECO:0007669"/>
    <property type="project" value="UniProtKB-UniRule"/>
</dbReference>
<dbReference type="GO" id="GO:0007155">
    <property type="term" value="P:cell adhesion"/>
    <property type="evidence" value="ECO:0007669"/>
    <property type="project" value="InterPro"/>
</dbReference>
<dbReference type="InterPro" id="IPR010809">
    <property type="entry name" value="FliD_C"/>
</dbReference>
<sequence>MALTSAGIGSGLDIETIISQLMSVEQQPLNALKTKQSSYNTKLSAYGTLKSTVASLQTSLKALTTTSFTARTATSSDATAVGAKASSTAIAGSYSMVVDKLAQQQKLGSTDVDYGTTFTGGLSINIGSKSVNVSPPTAPATYTLSDIASAVNSAGGDVTATVINTGTKNRLVLTAKATGEASAMTVSFTGDTSVLGTSGNASGMQVLQAAQDAKLTIDGVAISRASNEIADAIPGVTLNLLKESPGTPVKVSVSQDTSGARTAISNFVDAFNKMRTTVKDMTAFDVTTKKGGVLSGDSGPRSIADNFRAEMGKASTTTGTIQTLSDIGIRFQRDGSLMIEDSSKLQAALDSNFDNLTKFFSGTDGVATRMLTVANTILGTDGVISSRTTGLQTAIRRNTTQQDALQARLGLTEKRLRAQYGALDTALTSMKSTSSWLTAQLGSA</sequence>